<dbReference type="InterPro" id="IPR000310">
    <property type="entry name" value="Orn/Lys/Arg_deCO2ase_major_dom"/>
</dbReference>
<dbReference type="InterPro" id="IPR015421">
    <property type="entry name" value="PyrdxlP-dep_Trfase_major"/>
</dbReference>
<name>A0A1V4EVC0_9BACL</name>
<evidence type="ECO:0000313" key="5">
    <source>
        <dbReference type="Proteomes" id="UP000190229"/>
    </source>
</evidence>
<comment type="caution">
    <text evidence="4">The sequence shown here is derived from an EMBL/GenBank/DDBJ whole genome shotgun (WGS) entry which is preliminary data.</text>
</comment>
<evidence type="ECO:0000259" key="3">
    <source>
        <dbReference type="Pfam" id="PF01276"/>
    </source>
</evidence>
<dbReference type="EMBL" id="MWPS01000012">
    <property type="protein sequence ID" value="OPG16869.1"/>
    <property type="molecule type" value="Genomic_DNA"/>
</dbReference>
<evidence type="ECO:0000256" key="2">
    <source>
        <dbReference type="ARBA" id="ARBA00022898"/>
    </source>
</evidence>
<evidence type="ECO:0000256" key="1">
    <source>
        <dbReference type="ARBA" id="ARBA00001933"/>
    </source>
</evidence>
<dbReference type="Pfam" id="PF01276">
    <property type="entry name" value="OKR_DC_1"/>
    <property type="match status" value="1"/>
</dbReference>
<feature type="domain" description="Orn/Lys/Arg decarboxylases family 1 pyridoxal-P attachment site" evidence="3">
    <location>
        <begin position="13"/>
        <end position="278"/>
    </location>
</feature>
<keyword evidence="5" id="KW-1185">Reference proteome</keyword>
<comment type="cofactor">
    <cofactor evidence="1">
        <name>pyridoxal 5'-phosphate</name>
        <dbReference type="ChEBI" id="CHEBI:597326"/>
    </cofactor>
</comment>
<dbReference type="AlphaFoldDB" id="A0A1V4EVC0"/>
<keyword evidence="2" id="KW-0663">Pyridoxal phosphate</keyword>
<reference evidence="4 5" key="1">
    <citation type="submission" date="2017-02" db="EMBL/GenBank/DDBJ databases">
        <title>Draft genome of Acidibacillus ferrooxidans Huett2.</title>
        <authorList>
            <person name="Schopf S."/>
        </authorList>
    </citation>
    <scope>NUCLEOTIDE SEQUENCE [LARGE SCALE GENOMIC DNA]</scope>
    <source>
        <strain evidence="4 5">Huett2</strain>
    </source>
</reference>
<dbReference type="PANTHER" id="PTHR43277:SF4">
    <property type="entry name" value="ARGININE DECARBOXYLASE"/>
    <property type="match status" value="1"/>
</dbReference>
<accession>A0A1V4EVC0</accession>
<evidence type="ECO:0000313" key="4">
    <source>
        <dbReference type="EMBL" id="OPG16869.1"/>
    </source>
</evidence>
<sequence>MNMYGNKDQMRMPIVEALLQHMRMERTSAHVPGHKTGKGLDPLMDALVGQAYMLDFTELPDLDDLHRPDGVIAEAQRLAAFAFGADDTYFLVGGSTAGNLAALLSVLEVDDVALIARHAHQSVWNGLTLARAQGVMIEQERDDVTTWSDVERALAEYPDARLVVLTSPNYDGVTSDVEAIATLAHARGCLLMVDEAHGAHFGFSSAVPRSALSQGADLVVQSTHKMLTSLTQTGMLHLKGTRISRHRVQAMLRVVQSSSPSYLLLASLDAARKWVMAGGDVQIGRMAGVLEEAKSLLNAERETIMQGAAERERDPFKWQVSAESFHCTSLELRQALEREFGIYPEKHDAFYVLLAWSPASTRRDVERVVKALLALRTRVYADTPLPTAVCRVYEAVGSVLYDAIVPYPPGIPLLFAGDCLTEEKARAIEQLWRAGVVMDGIHAMDGRVLSLQEVRA</sequence>
<dbReference type="Gene3D" id="3.90.105.10">
    <property type="entry name" value="Molybdopterin biosynthesis moea protein, domain 2"/>
    <property type="match status" value="1"/>
</dbReference>
<protein>
    <recommendedName>
        <fullName evidence="3">Orn/Lys/Arg decarboxylases family 1 pyridoxal-P attachment site domain-containing protein</fullName>
    </recommendedName>
</protein>
<dbReference type="InterPro" id="IPR052357">
    <property type="entry name" value="Orn_Lys_Arg_decarboxylase-I"/>
</dbReference>
<dbReference type="Gene3D" id="3.40.640.10">
    <property type="entry name" value="Type I PLP-dependent aspartate aminotransferase-like (Major domain)"/>
    <property type="match status" value="1"/>
</dbReference>
<dbReference type="GO" id="GO:0003824">
    <property type="term" value="F:catalytic activity"/>
    <property type="evidence" value="ECO:0007669"/>
    <property type="project" value="InterPro"/>
</dbReference>
<organism evidence="4 5">
    <name type="scientific">Ferroacidibacillus organovorans</name>
    <dbReference type="NCBI Taxonomy" id="1765683"/>
    <lineage>
        <taxon>Bacteria</taxon>
        <taxon>Bacillati</taxon>
        <taxon>Bacillota</taxon>
        <taxon>Bacilli</taxon>
        <taxon>Bacillales</taxon>
        <taxon>Alicyclobacillaceae</taxon>
        <taxon>Ferroacidibacillus</taxon>
    </lineage>
</organism>
<gene>
    <name evidence="4" type="ORF">B2M26_04505</name>
</gene>
<proteinExistence type="predicted"/>
<dbReference type="PANTHER" id="PTHR43277">
    <property type="entry name" value="ARGININE DECARBOXYLASE"/>
    <property type="match status" value="1"/>
</dbReference>
<dbReference type="SUPFAM" id="SSF53383">
    <property type="entry name" value="PLP-dependent transferases"/>
    <property type="match status" value="1"/>
</dbReference>
<dbReference type="Proteomes" id="UP000190229">
    <property type="component" value="Unassembled WGS sequence"/>
</dbReference>
<dbReference type="InterPro" id="IPR015424">
    <property type="entry name" value="PyrdxlP-dep_Trfase"/>
</dbReference>